<keyword evidence="6 9" id="KW-0472">Membrane</keyword>
<keyword evidence="12" id="KW-1185">Reference proteome</keyword>
<feature type="domain" description="G-protein coupled receptors family 1 profile" evidence="10">
    <location>
        <begin position="1"/>
        <end position="114"/>
    </location>
</feature>
<keyword evidence="3 9" id="KW-0812">Transmembrane</keyword>
<feature type="transmembrane region" description="Helical" evidence="9">
    <location>
        <begin position="56"/>
        <end position="74"/>
    </location>
</feature>
<dbReference type="SUPFAM" id="SSF81321">
    <property type="entry name" value="Family A G protein-coupled receptor-like"/>
    <property type="match status" value="1"/>
</dbReference>
<dbReference type="PROSITE" id="PS50262">
    <property type="entry name" value="G_PROTEIN_RECEP_F1_2"/>
    <property type="match status" value="1"/>
</dbReference>
<dbReference type="PRINTS" id="PR00237">
    <property type="entry name" value="GPCRRHODOPSN"/>
</dbReference>
<evidence type="ECO:0000259" key="10">
    <source>
        <dbReference type="PROSITE" id="PS50262"/>
    </source>
</evidence>
<dbReference type="AlphaFoldDB" id="A0A9Q0S8T9"/>
<organism evidence="11 12">
    <name type="scientific">Pseudolycoriella hygida</name>
    <dbReference type="NCBI Taxonomy" id="35572"/>
    <lineage>
        <taxon>Eukaryota</taxon>
        <taxon>Metazoa</taxon>
        <taxon>Ecdysozoa</taxon>
        <taxon>Arthropoda</taxon>
        <taxon>Hexapoda</taxon>
        <taxon>Insecta</taxon>
        <taxon>Pterygota</taxon>
        <taxon>Neoptera</taxon>
        <taxon>Endopterygota</taxon>
        <taxon>Diptera</taxon>
        <taxon>Nematocera</taxon>
        <taxon>Sciaroidea</taxon>
        <taxon>Sciaridae</taxon>
        <taxon>Pseudolycoriella</taxon>
    </lineage>
</organism>
<dbReference type="Proteomes" id="UP001151699">
    <property type="component" value="Chromosome A"/>
</dbReference>
<evidence type="ECO:0000256" key="4">
    <source>
        <dbReference type="ARBA" id="ARBA00022989"/>
    </source>
</evidence>
<evidence type="ECO:0000256" key="6">
    <source>
        <dbReference type="ARBA" id="ARBA00023136"/>
    </source>
</evidence>
<comment type="subcellular location">
    <subcellularLocation>
        <location evidence="1">Membrane</location>
        <topology evidence="1">Multi-pass membrane protein</topology>
    </subcellularLocation>
</comment>
<dbReference type="OrthoDB" id="5987936at2759"/>
<accession>A0A9Q0S8T9</accession>
<keyword evidence="5" id="KW-0297">G-protein coupled receptor</keyword>
<feature type="non-terminal residue" evidence="11">
    <location>
        <position position="215"/>
    </location>
</feature>
<gene>
    <name evidence="11" type="primary">HCRTR2</name>
    <name evidence="11" type="ORF">Bhyg_02883</name>
</gene>
<proteinExistence type="inferred from homology"/>
<name>A0A9Q0S8T9_9DIPT</name>
<dbReference type="Gene3D" id="1.20.1070.10">
    <property type="entry name" value="Rhodopsin 7-helix transmembrane proteins"/>
    <property type="match status" value="1"/>
</dbReference>
<comment type="caution">
    <text evidence="11">The sequence shown here is derived from an EMBL/GenBank/DDBJ whole genome shotgun (WGS) entry which is preliminary data.</text>
</comment>
<evidence type="ECO:0000256" key="2">
    <source>
        <dbReference type="ARBA" id="ARBA00010663"/>
    </source>
</evidence>
<reference evidence="11" key="1">
    <citation type="submission" date="2022-07" db="EMBL/GenBank/DDBJ databases">
        <authorList>
            <person name="Trinca V."/>
            <person name="Uliana J.V.C."/>
            <person name="Torres T.T."/>
            <person name="Ward R.J."/>
            <person name="Monesi N."/>
        </authorList>
    </citation>
    <scope>NUCLEOTIDE SEQUENCE</scope>
    <source>
        <strain evidence="11">HSMRA1968</strain>
        <tissue evidence="11">Whole embryos</tissue>
    </source>
</reference>
<sequence>MMTVAYYQIVRVLWKSDTIPGHRESRNQTYTCGYLRPAGPAANSSTMGQLRARRKAAKMLVAVVVMFASCYFPVHVLNILRYTIDIGQSEVVTIFSLFSHWLCYANSAINPLIYNFMSGKFRREFRNALEKCRCGRVRVEDRSLYHSTPVTRINNISPSSRSNYQLTSLRDMNSIRDRQTIQTSFIENGGNGHQQLQVAPMVDDRVPHLKYDHCA</sequence>
<dbReference type="PANTHER" id="PTHR45695">
    <property type="entry name" value="LEUCOKININ RECEPTOR-RELATED"/>
    <property type="match status" value="1"/>
</dbReference>
<keyword evidence="8" id="KW-0807">Transducer</keyword>
<keyword evidence="4 9" id="KW-1133">Transmembrane helix</keyword>
<protein>
    <submittedName>
        <fullName evidence="11">Orexin receptor type 2</fullName>
    </submittedName>
</protein>
<feature type="transmembrane region" description="Helical" evidence="9">
    <location>
        <begin position="94"/>
        <end position="117"/>
    </location>
</feature>
<dbReference type="PANTHER" id="PTHR45695:SF15">
    <property type="entry name" value="OPSIN RH2"/>
    <property type="match status" value="1"/>
</dbReference>
<evidence type="ECO:0000256" key="3">
    <source>
        <dbReference type="ARBA" id="ARBA00022692"/>
    </source>
</evidence>
<evidence type="ECO:0000313" key="11">
    <source>
        <dbReference type="EMBL" id="KAJ6647660.1"/>
    </source>
</evidence>
<keyword evidence="7 11" id="KW-0675">Receptor</keyword>
<dbReference type="Pfam" id="PF00001">
    <property type="entry name" value="7tm_1"/>
    <property type="match status" value="1"/>
</dbReference>
<evidence type="ECO:0000256" key="5">
    <source>
        <dbReference type="ARBA" id="ARBA00023040"/>
    </source>
</evidence>
<dbReference type="EMBL" id="WJQU01000001">
    <property type="protein sequence ID" value="KAJ6647660.1"/>
    <property type="molecule type" value="Genomic_DNA"/>
</dbReference>
<evidence type="ECO:0000256" key="8">
    <source>
        <dbReference type="ARBA" id="ARBA00023224"/>
    </source>
</evidence>
<comment type="similarity">
    <text evidence="2">Belongs to the G-protein coupled receptor 1 family.</text>
</comment>
<dbReference type="InterPro" id="IPR000276">
    <property type="entry name" value="GPCR_Rhodpsn"/>
</dbReference>
<dbReference type="GO" id="GO:0004930">
    <property type="term" value="F:G protein-coupled receptor activity"/>
    <property type="evidence" value="ECO:0007669"/>
    <property type="project" value="UniProtKB-KW"/>
</dbReference>
<evidence type="ECO:0000313" key="12">
    <source>
        <dbReference type="Proteomes" id="UP001151699"/>
    </source>
</evidence>
<dbReference type="GO" id="GO:0005886">
    <property type="term" value="C:plasma membrane"/>
    <property type="evidence" value="ECO:0007669"/>
    <property type="project" value="TreeGrafter"/>
</dbReference>
<evidence type="ECO:0000256" key="9">
    <source>
        <dbReference type="SAM" id="Phobius"/>
    </source>
</evidence>
<dbReference type="InterPro" id="IPR017452">
    <property type="entry name" value="GPCR_Rhodpsn_7TM"/>
</dbReference>
<evidence type="ECO:0000256" key="1">
    <source>
        <dbReference type="ARBA" id="ARBA00004141"/>
    </source>
</evidence>
<evidence type="ECO:0000256" key="7">
    <source>
        <dbReference type="ARBA" id="ARBA00023170"/>
    </source>
</evidence>